<gene>
    <name evidence="1" type="ORF">CP981_31165</name>
</gene>
<sequence length="108" mass="11124">MEVSPDRDRGAAVQGVGVKEEAAATDVVKDRLGLGEGLPELGEGAFTAWSVGGRFGDGAVARRVIVCAGCSAWGGAALVGPGDIGMWMILERTVSLLFVLAPGAHFRR</sequence>
<name>A0AAE6NM21_STRPT</name>
<dbReference type="EMBL" id="CP023691">
    <property type="protein sequence ID" value="QEV55499.1"/>
    <property type="molecule type" value="Genomic_DNA"/>
</dbReference>
<evidence type="ECO:0000313" key="2">
    <source>
        <dbReference type="Proteomes" id="UP000325458"/>
    </source>
</evidence>
<reference evidence="1 2" key="1">
    <citation type="submission" date="2017-09" db="EMBL/GenBank/DDBJ databases">
        <authorList>
            <person name="Lee N."/>
            <person name="Cho B.-K."/>
        </authorList>
    </citation>
    <scope>NUCLEOTIDE SEQUENCE [LARGE SCALE GENOMIC DNA]</scope>
    <source>
        <strain evidence="1 2">ATCC 23948</strain>
    </source>
</reference>
<accession>A0AAE6NM21</accession>
<dbReference type="KEGG" id="spla:CP981_31165"/>
<organism evidence="1 2">
    <name type="scientific">Streptomyces platensis</name>
    <dbReference type="NCBI Taxonomy" id="58346"/>
    <lineage>
        <taxon>Bacteria</taxon>
        <taxon>Bacillati</taxon>
        <taxon>Actinomycetota</taxon>
        <taxon>Actinomycetes</taxon>
        <taxon>Kitasatosporales</taxon>
        <taxon>Streptomycetaceae</taxon>
        <taxon>Streptomyces</taxon>
    </lineage>
</organism>
<evidence type="ECO:0000313" key="1">
    <source>
        <dbReference type="EMBL" id="QEV55499.1"/>
    </source>
</evidence>
<protein>
    <submittedName>
        <fullName evidence="1">Uncharacterized protein</fullName>
    </submittedName>
</protein>
<proteinExistence type="predicted"/>
<dbReference type="AlphaFoldDB" id="A0AAE6NM21"/>
<dbReference type="Proteomes" id="UP000325458">
    <property type="component" value="Chromosome"/>
</dbReference>